<evidence type="ECO:0000313" key="2">
    <source>
        <dbReference type="EMBL" id="ROP35933.1"/>
    </source>
</evidence>
<dbReference type="RefSeq" id="WP_170184966.1">
    <property type="nucleotide sequence ID" value="NZ_RJKM01000001.1"/>
</dbReference>
<reference evidence="2 3" key="1">
    <citation type="submission" date="2018-11" db="EMBL/GenBank/DDBJ databases">
        <title>Sequencing the genomes of 1000 actinobacteria strains.</title>
        <authorList>
            <person name="Klenk H.-P."/>
        </authorList>
    </citation>
    <scope>NUCLEOTIDE SEQUENCE [LARGE SCALE GENOMIC DNA]</scope>
    <source>
        <strain evidence="2 3">DSM 44231</strain>
    </source>
</reference>
<feature type="domain" description="Thiopeptide-type bacteriocin biosynthesis" evidence="1">
    <location>
        <begin position="16"/>
        <end position="357"/>
    </location>
</feature>
<name>A0A3N1H056_9PSEU</name>
<evidence type="ECO:0000313" key="3">
    <source>
        <dbReference type="Proteomes" id="UP000268727"/>
    </source>
</evidence>
<dbReference type="Proteomes" id="UP000268727">
    <property type="component" value="Unassembled WGS sequence"/>
</dbReference>
<dbReference type="AlphaFoldDB" id="A0A3N1H056"/>
<dbReference type="Pfam" id="PF14028">
    <property type="entry name" value="Lant_dehydr_C"/>
    <property type="match status" value="1"/>
</dbReference>
<accession>A0A3N1H056</accession>
<keyword evidence="3" id="KW-1185">Reference proteome</keyword>
<proteinExistence type="predicted"/>
<protein>
    <submittedName>
        <fullName evidence="2">Lantibiotic biosynthesis dehydratase-like protein</fullName>
    </submittedName>
</protein>
<dbReference type="NCBIfam" id="NF045556">
    <property type="entry name" value="TbtD_PbtD_pyrid"/>
    <property type="match status" value="1"/>
</dbReference>
<gene>
    <name evidence="2" type="ORF">EDD40_1191</name>
</gene>
<evidence type="ECO:0000259" key="1">
    <source>
        <dbReference type="Pfam" id="PF14028"/>
    </source>
</evidence>
<sequence length="381" mass="42476">MTVETEQARRDTLTTWHSLHVHYHDPDQDRLILDAVRPVFQHLRSRVAGLYLARHWRQGPHLRLFAKTDPDTWARVVRPRIEAVVGEYLARHPSTTQPDFEHDLAQHRLLARREQERGPLLPWFPDNSVHEQPYDTRPHVIRSPQTGELMASFASESTNLLFRMLDRARAGVDAKELMALELVLATAVAAGPPGTSGFASYRSHAEGFLCSCADPDAVRAAFDAHYESHRGALISRTRAVLATLGGGASTTPYARRWAARCEDYGRRVGPLIERDLVFPPAPAEAPAAPPADRPATRPAAPLHALMLGSRAYREAVLRHPDFLRYRFLLTCTHLQISRLGLTPFQRFRTCHAAANAVEEIHGVSAADAIRAYGDGHPDPVA</sequence>
<dbReference type="InterPro" id="IPR023809">
    <property type="entry name" value="Thiopep_bacteriocin_synth_dom"/>
</dbReference>
<dbReference type="EMBL" id="RJKM01000001">
    <property type="protein sequence ID" value="ROP35933.1"/>
    <property type="molecule type" value="Genomic_DNA"/>
</dbReference>
<organism evidence="2 3">
    <name type="scientific">Saccharothrix texasensis</name>
    <dbReference type="NCBI Taxonomy" id="103734"/>
    <lineage>
        <taxon>Bacteria</taxon>
        <taxon>Bacillati</taxon>
        <taxon>Actinomycetota</taxon>
        <taxon>Actinomycetes</taxon>
        <taxon>Pseudonocardiales</taxon>
        <taxon>Pseudonocardiaceae</taxon>
        <taxon>Saccharothrix</taxon>
    </lineage>
</organism>
<comment type="caution">
    <text evidence="2">The sequence shown here is derived from an EMBL/GenBank/DDBJ whole genome shotgun (WGS) entry which is preliminary data.</text>
</comment>
<dbReference type="InterPro" id="IPR054643">
    <property type="entry name" value="TbtD_PbtD_pyrid"/>
</dbReference>